<dbReference type="AlphaFoldDB" id="A0A069PK66"/>
<dbReference type="InterPro" id="IPR012951">
    <property type="entry name" value="BBE"/>
</dbReference>
<evidence type="ECO:0000313" key="2">
    <source>
        <dbReference type="EMBL" id="KDR37686.1"/>
    </source>
</evidence>
<evidence type="ECO:0000313" key="3">
    <source>
        <dbReference type="Proteomes" id="UP000027466"/>
    </source>
</evidence>
<gene>
    <name evidence="2" type="ORF">BG61_09320</name>
</gene>
<dbReference type="GO" id="GO:0050660">
    <property type="term" value="F:flavin adenine dinucleotide binding"/>
    <property type="evidence" value="ECO:0007669"/>
    <property type="project" value="InterPro"/>
</dbReference>
<dbReference type="Gene3D" id="3.30.465.10">
    <property type="match status" value="1"/>
</dbReference>
<comment type="caution">
    <text evidence="2">The sequence shown here is derived from an EMBL/GenBank/DDBJ whole genome shotgun (WGS) entry which is preliminary data.</text>
</comment>
<feature type="domain" description="Berberine/berberine-like" evidence="1">
    <location>
        <begin position="13"/>
        <end position="57"/>
    </location>
</feature>
<reference evidence="2 3" key="1">
    <citation type="submission" date="2014-03" db="EMBL/GenBank/DDBJ databases">
        <title>Draft Genome Sequences of Four Burkholderia Strains.</title>
        <authorList>
            <person name="Liu X.Y."/>
            <person name="Li C.X."/>
            <person name="Xu J.H."/>
        </authorList>
    </citation>
    <scope>NUCLEOTIDE SEQUENCE [LARGE SCALE GENOMIC DNA]</scope>
    <source>
        <strain evidence="2 3">DSM 50014</strain>
    </source>
</reference>
<dbReference type="Gene3D" id="3.40.462.20">
    <property type="match status" value="1"/>
</dbReference>
<dbReference type="InterPro" id="IPR016169">
    <property type="entry name" value="FAD-bd_PCMH_sub2"/>
</dbReference>
<keyword evidence="3" id="KW-1185">Reference proteome</keyword>
<protein>
    <recommendedName>
        <fullName evidence="1">Berberine/berberine-like domain-containing protein</fullName>
    </recommendedName>
</protein>
<dbReference type="Proteomes" id="UP000027466">
    <property type="component" value="Unassembled WGS sequence"/>
</dbReference>
<name>A0A069PK66_9BURK</name>
<sequence>MEAVHPYSAGSGYVNFMVDDGNDSRLRATYGDNYERLVALRGKYDPTNFFCVRQNIRPIHS</sequence>
<dbReference type="EMBL" id="JFHC01000161">
    <property type="protein sequence ID" value="KDR37686.1"/>
    <property type="molecule type" value="Genomic_DNA"/>
</dbReference>
<dbReference type="GO" id="GO:0016491">
    <property type="term" value="F:oxidoreductase activity"/>
    <property type="evidence" value="ECO:0007669"/>
    <property type="project" value="InterPro"/>
</dbReference>
<organism evidence="2 3">
    <name type="scientific">Caballeronia glathei</name>
    <dbReference type="NCBI Taxonomy" id="60547"/>
    <lineage>
        <taxon>Bacteria</taxon>
        <taxon>Pseudomonadati</taxon>
        <taxon>Pseudomonadota</taxon>
        <taxon>Betaproteobacteria</taxon>
        <taxon>Burkholderiales</taxon>
        <taxon>Burkholderiaceae</taxon>
        <taxon>Caballeronia</taxon>
    </lineage>
</organism>
<evidence type="ECO:0000259" key="1">
    <source>
        <dbReference type="Pfam" id="PF08031"/>
    </source>
</evidence>
<proteinExistence type="predicted"/>
<accession>A0A069PK66</accession>
<dbReference type="Pfam" id="PF08031">
    <property type="entry name" value="BBE"/>
    <property type="match status" value="1"/>
</dbReference>